<evidence type="ECO:0000256" key="5">
    <source>
        <dbReference type="ARBA" id="ARBA00034489"/>
    </source>
</evidence>
<gene>
    <name evidence="8" type="ORF">CM83_12590</name>
</gene>
<protein>
    <recommendedName>
        <fullName evidence="1">tRNA-uridine aminocarboxypropyltransferase</fullName>
        <ecNumber evidence="1">2.5.1.25</ecNumber>
    </recommendedName>
</protein>
<keyword evidence="4" id="KW-0819">tRNA processing</keyword>
<dbReference type="PANTHER" id="PTHR21392:SF0">
    <property type="entry name" value="TRNA-URIDINE AMINOCARBOXYPROPYLTRANSFERASE 2"/>
    <property type="match status" value="1"/>
</dbReference>
<evidence type="ECO:0000313" key="8">
    <source>
        <dbReference type="EMBL" id="JAG34671.1"/>
    </source>
</evidence>
<sequence length="316" mass="35486">MNHALSRSLHTKPMGVRLSDSKLCSLSTQSLEAWKHVRTAHLRTCAGVWTVPPCSCAHTNYPQRGVGNTCMQCDLLTKYCCCKSLPDPNYLRQLTAEVFETIYVYTHFKELCTQRSSNTGKWLLYGGAKLVVYGQRDDECTMVHHLRDAHCVAVLYPTADAVTPSQFIQRCASCGPPHPSYGVRPTLVVLDATWNLAKGLRRRLEQLSELYLATPLRTYVLYVRLTTSLRGEFGTFRRKFTQSDTAALVTDKVSTLHAYCTFLQEAFAGNHHADDLTRNLLQILHVSLIGYHAQTGCRKRELIASSVRTAIDRTSA</sequence>
<feature type="domain" description="DTW" evidence="7">
    <location>
        <begin position="68"/>
        <end position="279"/>
    </location>
</feature>
<reference evidence="8" key="2">
    <citation type="submission" date="2014-07" db="EMBL/GenBank/DDBJ databases">
        <authorList>
            <person name="Hull J."/>
        </authorList>
    </citation>
    <scope>NUCLEOTIDE SEQUENCE</scope>
</reference>
<evidence type="ECO:0000256" key="4">
    <source>
        <dbReference type="ARBA" id="ARBA00022694"/>
    </source>
</evidence>
<comment type="catalytic activity">
    <reaction evidence="6">
        <text>a uridine in tRNA + S-adenosyl-L-methionine = a 3-[(3S)-3-amino-3-carboxypropyl]uridine in tRNA + S-methyl-5'-thioadenosine + H(+)</text>
        <dbReference type="Rhea" id="RHEA:62432"/>
        <dbReference type="Rhea" id="RHEA-COMP:13339"/>
        <dbReference type="Rhea" id="RHEA-COMP:16092"/>
        <dbReference type="ChEBI" id="CHEBI:15378"/>
        <dbReference type="ChEBI" id="CHEBI:17509"/>
        <dbReference type="ChEBI" id="CHEBI:59789"/>
        <dbReference type="ChEBI" id="CHEBI:65315"/>
        <dbReference type="ChEBI" id="CHEBI:82930"/>
        <dbReference type="EC" id="2.5.1.25"/>
    </reaction>
</comment>
<dbReference type="GO" id="GO:0008033">
    <property type="term" value="P:tRNA processing"/>
    <property type="evidence" value="ECO:0007669"/>
    <property type="project" value="UniProtKB-KW"/>
</dbReference>
<dbReference type="InterPro" id="IPR005636">
    <property type="entry name" value="DTW"/>
</dbReference>
<reference evidence="8" key="1">
    <citation type="journal article" date="2014" name="PLoS ONE">
        <title>Transcriptome-Based Identification of ABC Transporters in the Western Tarnished Plant Bug Lygus hesperus.</title>
        <authorList>
            <person name="Hull J.J."/>
            <person name="Chaney K."/>
            <person name="Geib S.M."/>
            <person name="Fabrick J.A."/>
            <person name="Brent C.S."/>
            <person name="Walsh D."/>
            <person name="Lavine L.C."/>
        </authorList>
    </citation>
    <scope>NUCLEOTIDE SEQUENCE</scope>
</reference>
<name>A0A0A9YSS4_LYGHE</name>
<keyword evidence="2" id="KW-0808">Transferase</keyword>
<dbReference type="PANTHER" id="PTHR21392">
    <property type="entry name" value="TRNA-URIDINE AMINOCARBOXYPROPYLTRANSFERASE 2"/>
    <property type="match status" value="1"/>
</dbReference>
<dbReference type="Pfam" id="PF03942">
    <property type="entry name" value="DTW"/>
    <property type="match status" value="1"/>
</dbReference>
<dbReference type="EMBL" id="GBHO01008933">
    <property type="protein sequence ID" value="JAG34671.1"/>
    <property type="molecule type" value="Transcribed_RNA"/>
</dbReference>
<proteinExistence type="inferred from homology"/>
<dbReference type="GO" id="GO:0016432">
    <property type="term" value="F:tRNA-uridine aminocarboxypropyltransferase activity"/>
    <property type="evidence" value="ECO:0007669"/>
    <property type="project" value="UniProtKB-EC"/>
</dbReference>
<comment type="similarity">
    <text evidence="5">Belongs to the TDD superfamily. DTWD2 family.</text>
</comment>
<evidence type="ECO:0000256" key="3">
    <source>
        <dbReference type="ARBA" id="ARBA00022691"/>
    </source>
</evidence>
<accession>A0A0A9YSS4</accession>
<organism evidence="8">
    <name type="scientific">Lygus hesperus</name>
    <name type="common">Western plant bug</name>
    <dbReference type="NCBI Taxonomy" id="30085"/>
    <lineage>
        <taxon>Eukaryota</taxon>
        <taxon>Metazoa</taxon>
        <taxon>Ecdysozoa</taxon>
        <taxon>Arthropoda</taxon>
        <taxon>Hexapoda</taxon>
        <taxon>Insecta</taxon>
        <taxon>Pterygota</taxon>
        <taxon>Neoptera</taxon>
        <taxon>Paraneoptera</taxon>
        <taxon>Hemiptera</taxon>
        <taxon>Heteroptera</taxon>
        <taxon>Panheteroptera</taxon>
        <taxon>Cimicomorpha</taxon>
        <taxon>Miridae</taxon>
        <taxon>Mirini</taxon>
        <taxon>Lygus</taxon>
    </lineage>
</organism>
<keyword evidence="3" id="KW-0949">S-adenosyl-L-methionine</keyword>
<evidence type="ECO:0000259" key="7">
    <source>
        <dbReference type="Pfam" id="PF03942"/>
    </source>
</evidence>
<dbReference type="InterPro" id="IPR039262">
    <property type="entry name" value="DTWD2/TAPT"/>
</dbReference>
<evidence type="ECO:0000256" key="6">
    <source>
        <dbReference type="ARBA" id="ARBA00048718"/>
    </source>
</evidence>
<dbReference type="EC" id="2.5.1.25" evidence="1"/>
<dbReference type="AlphaFoldDB" id="A0A0A9YSS4"/>
<evidence type="ECO:0000256" key="2">
    <source>
        <dbReference type="ARBA" id="ARBA00022679"/>
    </source>
</evidence>
<evidence type="ECO:0000256" key="1">
    <source>
        <dbReference type="ARBA" id="ARBA00012386"/>
    </source>
</evidence>